<dbReference type="AlphaFoldDB" id="A0A0D0USF6"/>
<evidence type="ECO:0000259" key="4">
    <source>
        <dbReference type="Pfam" id="PF07859"/>
    </source>
</evidence>
<dbReference type="ESTHER" id="9actn-a0a0d0usf6">
    <property type="family name" value="Hormone-sensitive_lipase_like"/>
</dbReference>
<dbReference type="OrthoDB" id="3181909at2"/>
<feature type="domain" description="Alpha/beta hydrolase fold-3" evidence="4">
    <location>
        <begin position="79"/>
        <end position="296"/>
    </location>
</feature>
<dbReference type="FunFam" id="3.40.50.1820:FF:000089">
    <property type="entry name" value="Alpha/beta hydrolase"/>
    <property type="match status" value="1"/>
</dbReference>
<dbReference type="SUPFAM" id="SSF53474">
    <property type="entry name" value="alpha/beta-Hydrolases"/>
    <property type="match status" value="1"/>
</dbReference>
<dbReference type="PANTHER" id="PTHR48081:SF8">
    <property type="entry name" value="ALPHA_BETA HYDROLASE FOLD-3 DOMAIN-CONTAINING PROTEIN-RELATED"/>
    <property type="match status" value="1"/>
</dbReference>
<gene>
    <name evidence="5" type="ORF">TK50_29965</name>
</gene>
<dbReference type="PATRIC" id="fig|47853.6.peg.6281"/>
<proteinExistence type="inferred from homology"/>
<dbReference type="GO" id="GO:0016787">
    <property type="term" value="F:hydrolase activity"/>
    <property type="evidence" value="ECO:0007669"/>
    <property type="project" value="UniProtKB-KW"/>
</dbReference>
<name>A0A0D0USF6_9ACTN</name>
<evidence type="ECO:0000313" key="5">
    <source>
        <dbReference type="EMBL" id="KIR61752.1"/>
    </source>
</evidence>
<evidence type="ECO:0000256" key="1">
    <source>
        <dbReference type="ARBA" id="ARBA00010515"/>
    </source>
</evidence>
<keyword evidence="6" id="KW-1185">Reference proteome</keyword>
<dbReference type="InterPro" id="IPR013094">
    <property type="entry name" value="AB_hydrolase_3"/>
</dbReference>
<dbReference type="Proteomes" id="UP000032254">
    <property type="component" value="Unassembled WGS sequence"/>
</dbReference>
<dbReference type="InterPro" id="IPR029058">
    <property type="entry name" value="AB_hydrolase_fold"/>
</dbReference>
<feature type="region of interest" description="Disordered" evidence="3">
    <location>
        <begin position="190"/>
        <end position="212"/>
    </location>
</feature>
<organism evidence="5 6">
    <name type="scientific">Micromonospora haikouensis</name>
    <dbReference type="NCBI Taxonomy" id="686309"/>
    <lineage>
        <taxon>Bacteria</taxon>
        <taxon>Bacillati</taxon>
        <taxon>Actinomycetota</taxon>
        <taxon>Actinomycetes</taxon>
        <taxon>Micromonosporales</taxon>
        <taxon>Micromonosporaceae</taxon>
        <taxon>Micromonospora</taxon>
    </lineage>
</organism>
<dbReference type="InterPro" id="IPR050300">
    <property type="entry name" value="GDXG_lipolytic_enzyme"/>
</dbReference>
<evidence type="ECO:0000256" key="3">
    <source>
        <dbReference type="SAM" id="MobiDB-lite"/>
    </source>
</evidence>
<reference evidence="5 6" key="1">
    <citation type="submission" date="2015-01" db="EMBL/GenBank/DDBJ databases">
        <title>Sequencing and annotation of Micromonospora carbonacea strain JXNU-1 genome.</title>
        <authorList>
            <person name="Long Z."/>
            <person name="Huang Y."/>
            <person name="Jiang Y."/>
        </authorList>
    </citation>
    <scope>NUCLEOTIDE SEQUENCE [LARGE SCALE GENOMIC DNA]</scope>
    <source>
        <strain evidence="5 6">JXNU-1</strain>
    </source>
</reference>
<comment type="caution">
    <text evidence="5">The sequence shown here is derived from an EMBL/GenBank/DDBJ whole genome shotgun (WGS) entry which is preliminary data.</text>
</comment>
<accession>A0A0D0USF6</accession>
<comment type="similarity">
    <text evidence="1">Belongs to the 'GDXG' lipolytic enzyme family.</text>
</comment>
<dbReference type="Gene3D" id="3.40.50.1820">
    <property type="entry name" value="alpha/beta hydrolase"/>
    <property type="match status" value="1"/>
</dbReference>
<dbReference type="Pfam" id="PF07859">
    <property type="entry name" value="Abhydrolase_3"/>
    <property type="match status" value="1"/>
</dbReference>
<dbReference type="PANTHER" id="PTHR48081">
    <property type="entry name" value="AB HYDROLASE SUPERFAMILY PROTEIN C4A8.06C"/>
    <property type="match status" value="1"/>
</dbReference>
<keyword evidence="2 5" id="KW-0378">Hydrolase</keyword>
<evidence type="ECO:0000256" key="2">
    <source>
        <dbReference type="ARBA" id="ARBA00022801"/>
    </source>
</evidence>
<protein>
    <submittedName>
        <fullName evidence="5">Alpha/beta hydrolase</fullName>
    </submittedName>
</protein>
<sequence length="335" mass="34578">MPLDPQVVAYRAARAAAGVAPLYTQTLAEARAADLAAIRAGGGDVEPVHEVRDTVVPGPAGDLPVRVHRPAGDGPLPTLVYFFGGGWTLGSVDTADGICRRLANATGCQVVTVGYRLAPEHPFPAAVHDCHAAVAWLAAHADEFGADPDRLAVGGDSAGGNLAAAVTLLSRDGGGPALAAQLLVYPNTDQRERAEPAGSADPAESAGPGGEQDPLLFNRHSVAWYRGHYLPEPADAANPLASPLLAEDLTGLPPALVITAEYDPLREEGERYADRLRAAGVPVELARYPGMIHGFFAMPGAFDAGRHAQDRAAAFLRDRLGVAPAVPADAGAVDG</sequence>
<dbReference type="EMBL" id="JXSX01000003">
    <property type="protein sequence ID" value="KIR61752.1"/>
    <property type="molecule type" value="Genomic_DNA"/>
</dbReference>
<dbReference type="RefSeq" id="WP_043968903.1">
    <property type="nucleotide sequence ID" value="NZ_JXSX01000003.1"/>
</dbReference>
<evidence type="ECO:0000313" key="6">
    <source>
        <dbReference type="Proteomes" id="UP000032254"/>
    </source>
</evidence>
<dbReference type="GeneID" id="301308238"/>